<protein>
    <submittedName>
        <fullName evidence="1">Uncharacterized protein</fullName>
    </submittedName>
</protein>
<dbReference type="AlphaFoldDB" id="A0A9P1IJZ9"/>
<name>A0A9P1IJZ9_9PELO</name>
<dbReference type="Proteomes" id="UP001152747">
    <property type="component" value="Unassembled WGS sequence"/>
</dbReference>
<sequence>MKRLRDERFGSFKSFFPEPLLFIYGNRWLNGAFINYTSDESLVAEPIMKLILSSYSKSPTLTTQIMMDINLTVKDKVTNLRAIKLDTAIKFLNKQKRYNLEMAVQIYQIHHTHPQFADKIRTLKRGMNMEQVKQHFD</sequence>
<gene>
    <name evidence="1" type="ORF">CAMP_LOCUS9098</name>
</gene>
<reference evidence="1" key="1">
    <citation type="submission" date="2022-11" db="EMBL/GenBank/DDBJ databases">
        <authorList>
            <person name="Kikuchi T."/>
        </authorList>
    </citation>
    <scope>NUCLEOTIDE SEQUENCE</scope>
    <source>
        <strain evidence="1">PS1010</strain>
    </source>
</reference>
<organism evidence="1 2">
    <name type="scientific">Caenorhabditis angaria</name>
    <dbReference type="NCBI Taxonomy" id="860376"/>
    <lineage>
        <taxon>Eukaryota</taxon>
        <taxon>Metazoa</taxon>
        <taxon>Ecdysozoa</taxon>
        <taxon>Nematoda</taxon>
        <taxon>Chromadorea</taxon>
        <taxon>Rhabditida</taxon>
        <taxon>Rhabditina</taxon>
        <taxon>Rhabditomorpha</taxon>
        <taxon>Rhabditoidea</taxon>
        <taxon>Rhabditidae</taxon>
        <taxon>Peloderinae</taxon>
        <taxon>Caenorhabditis</taxon>
    </lineage>
</organism>
<comment type="caution">
    <text evidence="1">The sequence shown here is derived from an EMBL/GenBank/DDBJ whole genome shotgun (WGS) entry which is preliminary data.</text>
</comment>
<evidence type="ECO:0000313" key="1">
    <source>
        <dbReference type="EMBL" id="CAI5446461.1"/>
    </source>
</evidence>
<accession>A0A9P1IJZ9</accession>
<proteinExistence type="predicted"/>
<dbReference type="EMBL" id="CANHGI010000003">
    <property type="protein sequence ID" value="CAI5446461.1"/>
    <property type="molecule type" value="Genomic_DNA"/>
</dbReference>
<evidence type="ECO:0000313" key="2">
    <source>
        <dbReference type="Proteomes" id="UP001152747"/>
    </source>
</evidence>
<keyword evidence="2" id="KW-1185">Reference proteome</keyword>